<reference evidence="1 2" key="1">
    <citation type="journal article" date="2015" name="Int. J. Syst. Evol. Microbiol.">
        <title>Methanoculleus taiwanensis sp. nov., a methanogen isolated from deep marine sediment at the deformation front area near Taiwan.</title>
        <authorList>
            <person name="Weng C.Y."/>
            <person name="Chen S.C."/>
            <person name="Lai M.C."/>
            <person name="Wu S.Y."/>
            <person name="Lin S."/>
            <person name="Yang T.F."/>
            <person name="Chen P.C."/>
        </authorList>
    </citation>
    <scope>NUCLEOTIDE SEQUENCE [LARGE SCALE GENOMIC DNA]</scope>
    <source>
        <strain evidence="1 2">CYW4</strain>
    </source>
</reference>
<proteinExistence type="predicted"/>
<sequence>MCGHEGWDTSPSFSPGTRRALCRFEFEGFHRLGVRHVPARSRRKPRGLEKAPGWELRLGNQTAGNGSARYRITRR</sequence>
<accession>A0A498H2U5</accession>
<organism evidence="1 2">
    <name type="scientific">Methanoculleus taiwanensis</name>
    <dbReference type="NCBI Taxonomy" id="1550565"/>
    <lineage>
        <taxon>Archaea</taxon>
        <taxon>Methanobacteriati</taxon>
        <taxon>Methanobacteriota</taxon>
        <taxon>Stenosarchaea group</taxon>
        <taxon>Methanomicrobia</taxon>
        <taxon>Methanomicrobiales</taxon>
        <taxon>Methanomicrobiaceae</taxon>
        <taxon>Methanoculleus</taxon>
    </lineage>
</organism>
<name>A0A498H2U5_9EURY</name>
<protein>
    <submittedName>
        <fullName evidence="1">Uncharacterized protein</fullName>
    </submittedName>
</protein>
<comment type="caution">
    <text evidence="1">The sequence shown here is derived from an EMBL/GenBank/DDBJ whole genome shotgun (WGS) entry which is preliminary data.</text>
</comment>
<keyword evidence="2" id="KW-1185">Reference proteome</keyword>
<evidence type="ECO:0000313" key="1">
    <source>
        <dbReference type="EMBL" id="RXE56254.1"/>
    </source>
</evidence>
<dbReference type="EMBL" id="LHQS01000002">
    <property type="protein sequence ID" value="RXE56254.1"/>
    <property type="molecule type" value="Genomic_DNA"/>
</dbReference>
<dbReference type="AlphaFoldDB" id="A0A498H2U5"/>
<evidence type="ECO:0000313" key="2">
    <source>
        <dbReference type="Proteomes" id="UP000290932"/>
    </source>
</evidence>
<dbReference type="Proteomes" id="UP000290932">
    <property type="component" value="Unassembled WGS sequence"/>
</dbReference>
<gene>
    <name evidence="1" type="ORF">ABH15_08940</name>
</gene>